<gene>
    <name evidence="1" type="ORF">CYY_008912</name>
</gene>
<name>A0A8J4PMG5_9MYCE</name>
<evidence type="ECO:0000313" key="2">
    <source>
        <dbReference type="Proteomes" id="UP000695562"/>
    </source>
</evidence>
<proteinExistence type="predicted"/>
<keyword evidence="2" id="KW-1185">Reference proteome</keyword>
<dbReference type="EMBL" id="AJWJ01000597">
    <property type="protein sequence ID" value="KAF2069773.1"/>
    <property type="molecule type" value="Genomic_DNA"/>
</dbReference>
<sequence length="143" mass="16397">MYQCLLNLPDDIPLTYGQEGIIFKNNTQRSMTTHFNLIARIQFDRGRNTLFRFFARALPINHIRLKLCTYNCGLLEEPYVDPLIDCPVIPDTTKTNAIKFINVLSGTRRKGGHIRSKNKKKEQNSSRGFSLISRDVRIAVRGA</sequence>
<accession>A0A8J4PMG5</accession>
<protein>
    <submittedName>
        <fullName evidence="1">Uncharacterized protein</fullName>
    </submittedName>
</protein>
<organism evidence="1 2">
    <name type="scientific">Polysphondylium violaceum</name>
    <dbReference type="NCBI Taxonomy" id="133409"/>
    <lineage>
        <taxon>Eukaryota</taxon>
        <taxon>Amoebozoa</taxon>
        <taxon>Evosea</taxon>
        <taxon>Eumycetozoa</taxon>
        <taxon>Dictyostelia</taxon>
        <taxon>Dictyosteliales</taxon>
        <taxon>Dictyosteliaceae</taxon>
        <taxon>Polysphondylium</taxon>
    </lineage>
</organism>
<reference evidence="1" key="1">
    <citation type="submission" date="2020-01" db="EMBL/GenBank/DDBJ databases">
        <title>Development of genomics and gene disruption for Polysphondylium violaceum indicates a role for the polyketide synthase stlB in stalk morphogenesis.</title>
        <authorList>
            <person name="Narita B."/>
            <person name="Kawabe Y."/>
            <person name="Kin K."/>
            <person name="Saito T."/>
            <person name="Gibbs R."/>
            <person name="Kuspa A."/>
            <person name="Muzny D."/>
            <person name="Queller D."/>
            <person name="Richards S."/>
            <person name="Strassman J."/>
            <person name="Sucgang R."/>
            <person name="Worley K."/>
            <person name="Schaap P."/>
        </authorList>
    </citation>
    <scope>NUCLEOTIDE SEQUENCE</scope>
    <source>
        <strain evidence="1">QSvi11</strain>
    </source>
</reference>
<dbReference type="AlphaFoldDB" id="A0A8J4PMG5"/>
<dbReference type="Proteomes" id="UP000695562">
    <property type="component" value="Unassembled WGS sequence"/>
</dbReference>
<comment type="caution">
    <text evidence="1">The sequence shown here is derived from an EMBL/GenBank/DDBJ whole genome shotgun (WGS) entry which is preliminary data.</text>
</comment>
<evidence type="ECO:0000313" key="1">
    <source>
        <dbReference type="EMBL" id="KAF2069773.1"/>
    </source>
</evidence>